<dbReference type="GO" id="GO:0070920">
    <property type="term" value="P:regulation of regulatory ncRNA processing"/>
    <property type="evidence" value="ECO:0007669"/>
    <property type="project" value="TreeGrafter"/>
</dbReference>
<dbReference type="GO" id="GO:0003725">
    <property type="term" value="F:double-stranded RNA binding"/>
    <property type="evidence" value="ECO:0007669"/>
    <property type="project" value="TreeGrafter"/>
</dbReference>
<name>A0A226E836_FOLCA</name>
<dbReference type="PROSITE" id="PS50137">
    <property type="entry name" value="DS_RBD"/>
    <property type="match status" value="2"/>
</dbReference>
<dbReference type="FunFam" id="3.30.160.20:FF:000007">
    <property type="entry name" value="Double-stranded RNA-binding protein Staufen homolog 1"/>
    <property type="match status" value="1"/>
</dbReference>
<evidence type="ECO:0000256" key="2">
    <source>
        <dbReference type="PROSITE-ProRule" id="PRU00266"/>
    </source>
</evidence>
<dbReference type="EMBL" id="LNIX01000006">
    <property type="protein sequence ID" value="OXA53031.1"/>
    <property type="molecule type" value="Genomic_DNA"/>
</dbReference>
<organism evidence="4 5">
    <name type="scientific">Folsomia candida</name>
    <name type="common">Springtail</name>
    <dbReference type="NCBI Taxonomy" id="158441"/>
    <lineage>
        <taxon>Eukaryota</taxon>
        <taxon>Metazoa</taxon>
        <taxon>Ecdysozoa</taxon>
        <taxon>Arthropoda</taxon>
        <taxon>Hexapoda</taxon>
        <taxon>Collembola</taxon>
        <taxon>Entomobryomorpha</taxon>
        <taxon>Isotomoidea</taxon>
        <taxon>Isotomidae</taxon>
        <taxon>Proisotominae</taxon>
        <taxon>Folsomia</taxon>
    </lineage>
</organism>
<evidence type="ECO:0000313" key="5">
    <source>
        <dbReference type="Proteomes" id="UP000198287"/>
    </source>
</evidence>
<dbReference type="GO" id="GO:0005737">
    <property type="term" value="C:cytoplasm"/>
    <property type="evidence" value="ECO:0007669"/>
    <property type="project" value="TreeGrafter"/>
</dbReference>
<dbReference type="CDD" id="cd19862">
    <property type="entry name" value="DSRM_PRKRA-like_rpt1"/>
    <property type="match status" value="1"/>
</dbReference>
<dbReference type="GO" id="GO:0005634">
    <property type="term" value="C:nucleus"/>
    <property type="evidence" value="ECO:0007669"/>
    <property type="project" value="TreeGrafter"/>
</dbReference>
<dbReference type="Gene3D" id="3.30.160.20">
    <property type="match status" value="3"/>
</dbReference>
<dbReference type="GO" id="GO:0016442">
    <property type="term" value="C:RISC complex"/>
    <property type="evidence" value="ECO:0007669"/>
    <property type="project" value="TreeGrafter"/>
</dbReference>
<keyword evidence="1 2" id="KW-0694">RNA-binding</keyword>
<dbReference type="STRING" id="158441.A0A226E836"/>
<dbReference type="AlphaFoldDB" id="A0A226E836"/>
<dbReference type="SUPFAM" id="SSF54768">
    <property type="entry name" value="dsRNA-binding domain-like"/>
    <property type="match status" value="3"/>
</dbReference>
<dbReference type="Pfam" id="PF00035">
    <property type="entry name" value="dsrm"/>
    <property type="match status" value="2"/>
</dbReference>
<dbReference type="SMART" id="SM00358">
    <property type="entry name" value="DSRM"/>
    <property type="match status" value="2"/>
</dbReference>
<reference evidence="4 5" key="1">
    <citation type="submission" date="2015-12" db="EMBL/GenBank/DDBJ databases">
        <title>The genome of Folsomia candida.</title>
        <authorList>
            <person name="Faddeeva A."/>
            <person name="Derks M.F."/>
            <person name="Anvar Y."/>
            <person name="Smit S."/>
            <person name="Van Straalen N."/>
            <person name="Roelofs D."/>
        </authorList>
    </citation>
    <scope>NUCLEOTIDE SEQUENCE [LARGE SCALE GENOMIC DNA]</scope>
    <source>
        <strain evidence="4 5">VU population</strain>
        <tissue evidence="4">Whole body</tissue>
    </source>
</reference>
<sequence length="316" mass="34843">MAGSPGKTPVSLLQEICTRKNCNPKYELLQVEGAVHEPVFQYRLFLNFNGADLDTTGNGRSKKEAKHNTALAMLSMMGVVSQGASSMDRQEQDAVVPDGSSTIDDSDLGGSNPVGLLQELCMKVKHPPPTYEVHSEEGLPHERIFAMACRVGEHYVEIGRGKSKKLAKRQAAALMAERLKNIPSETTHVYDFDEDDDKICERIAMFLQKKPKSDADGSLLAKCRNIAKHKFGNIQKEESAIEDPIKLLDGMEDSFFKAIYIDFDELSTRGEYQCFVHMTTDPPIVAIGEGASRGMAKINAARDAVNIFTDLLLESS</sequence>
<feature type="domain" description="DRBM" evidence="3">
    <location>
        <begin position="8"/>
        <end position="79"/>
    </location>
</feature>
<feature type="domain" description="DRBM" evidence="3">
    <location>
        <begin position="112"/>
        <end position="181"/>
    </location>
</feature>
<dbReference type="OrthoDB" id="10056847at2759"/>
<dbReference type="GO" id="GO:0030422">
    <property type="term" value="P:siRNA processing"/>
    <property type="evidence" value="ECO:0007669"/>
    <property type="project" value="TreeGrafter"/>
</dbReference>
<proteinExistence type="predicted"/>
<dbReference type="PANTHER" id="PTHR46205:SF3">
    <property type="entry name" value="LOQUACIOUS, ISOFORM B"/>
    <property type="match status" value="1"/>
</dbReference>
<evidence type="ECO:0000259" key="3">
    <source>
        <dbReference type="PROSITE" id="PS50137"/>
    </source>
</evidence>
<dbReference type="PANTHER" id="PTHR46205">
    <property type="entry name" value="LOQUACIOUS, ISOFORM B"/>
    <property type="match status" value="1"/>
</dbReference>
<dbReference type="CDD" id="cd19864">
    <property type="entry name" value="DSRM_PRKRA-like_rpt3"/>
    <property type="match status" value="1"/>
</dbReference>
<dbReference type="OMA" id="QSECIPV"/>
<comment type="caution">
    <text evidence="4">The sequence shown here is derived from an EMBL/GenBank/DDBJ whole genome shotgun (WGS) entry which is preliminary data.</text>
</comment>
<dbReference type="GO" id="GO:0035197">
    <property type="term" value="F:siRNA binding"/>
    <property type="evidence" value="ECO:0007669"/>
    <property type="project" value="TreeGrafter"/>
</dbReference>
<dbReference type="Proteomes" id="UP000198287">
    <property type="component" value="Unassembled WGS sequence"/>
</dbReference>
<dbReference type="GO" id="GO:0070578">
    <property type="term" value="C:RISC-loading complex"/>
    <property type="evidence" value="ECO:0007669"/>
    <property type="project" value="TreeGrafter"/>
</dbReference>
<accession>A0A226E836</accession>
<dbReference type="InterPro" id="IPR014720">
    <property type="entry name" value="dsRBD_dom"/>
</dbReference>
<evidence type="ECO:0000313" key="4">
    <source>
        <dbReference type="EMBL" id="OXA53031.1"/>
    </source>
</evidence>
<evidence type="ECO:0000256" key="1">
    <source>
        <dbReference type="ARBA" id="ARBA00022884"/>
    </source>
</evidence>
<gene>
    <name evidence="4" type="ORF">Fcan01_12702</name>
</gene>
<dbReference type="InterPro" id="IPR051247">
    <property type="entry name" value="RLC_Component"/>
</dbReference>
<keyword evidence="5" id="KW-1185">Reference proteome</keyword>
<protein>
    <submittedName>
        <fullName evidence="4">RISC-loading complex subunit tarbp2</fullName>
    </submittedName>
</protein>